<protein>
    <recommendedName>
        <fullName evidence="1">Integrase catalytic domain-containing protein</fullName>
    </recommendedName>
</protein>
<dbReference type="AlphaFoldDB" id="A0A7J8C2D4"/>
<dbReference type="GO" id="GO:0015074">
    <property type="term" value="P:DNA integration"/>
    <property type="evidence" value="ECO:0007669"/>
    <property type="project" value="InterPro"/>
</dbReference>
<sequence>MAEENIYFQDKRATRNQQEWWTTPDGKIGLSWALGRTLLHQLHQTTHLGQTKMLQQRKEPQRRLPHDAQLVHKLIPKKIKKKKKIKEPRERERGTYSVDHWEVDFTEVTPTVGGYKYLFVFMETFSR</sequence>
<accession>A0A7J8C2D4</accession>
<feature type="domain" description="Integrase catalytic" evidence="1">
    <location>
        <begin position="84"/>
        <end position="127"/>
    </location>
</feature>
<evidence type="ECO:0000313" key="2">
    <source>
        <dbReference type="EMBL" id="KAF6405031.1"/>
    </source>
</evidence>
<dbReference type="InterPro" id="IPR001584">
    <property type="entry name" value="Integrase_cat-core"/>
</dbReference>
<dbReference type="Proteomes" id="UP000593571">
    <property type="component" value="Unassembled WGS sequence"/>
</dbReference>
<reference evidence="2 3" key="1">
    <citation type="journal article" date="2020" name="Nature">
        <title>Six reference-quality genomes reveal evolution of bat adaptations.</title>
        <authorList>
            <person name="Jebb D."/>
            <person name="Huang Z."/>
            <person name="Pippel M."/>
            <person name="Hughes G.M."/>
            <person name="Lavrichenko K."/>
            <person name="Devanna P."/>
            <person name="Winkler S."/>
            <person name="Jermiin L.S."/>
            <person name="Skirmuntt E.C."/>
            <person name="Katzourakis A."/>
            <person name="Burkitt-Gray L."/>
            <person name="Ray D.A."/>
            <person name="Sullivan K.A.M."/>
            <person name="Roscito J.G."/>
            <person name="Kirilenko B.M."/>
            <person name="Davalos L.M."/>
            <person name="Corthals A.P."/>
            <person name="Power M.L."/>
            <person name="Jones G."/>
            <person name="Ransome R.D."/>
            <person name="Dechmann D.K.N."/>
            <person name="Locatelli A.G."/>
            <person name="Puechmaille S.J."/>
            <person name="Fedrigo O."/>
            <person name="Jarvis E.D."/>
            <person name="Hiller M."/>
            <person name="Vernes S.C."/>
            <person name="Myers E.W."/>
            <person name="Teeling E.C."/>
        </authorList>
    </citation>
    <scope>NUCLEOTIDE SEQUENCE [LARGE SCALE GENOMIC DNA]</scope>
    <source>
        <strain evidence="2">MRouAeg1</strain>
        <tissue evidence="2">Muscle</tissue>
    </source>
</reference>
<gene>
    <name evidence="2" type="ORF">HJG63_009353</name>
</gene>
<evidence type="ECO:0000259" key="1">
    <source>
        <dbReference type="PROSITE" id="PS50994"/>
    </source>
</evidence>
<organism evidence="2 3">
    <name type="scientific">Rousettus aegyptiacus</name>
    <name type="common">Egyptian fruit bat</name>
    <name type="synonym">Pteropus aegyptiacus</name>
    <dbReference type="NCBI Taxonomy" id="9407"/>
    <lineage>
        <taxon>Eukaryota</taxon>
        <taxon>Metazoa</taxon>
        <taxon>Chordata</taxon>
        <taxon>Craniata</taxon>
        <taxon>Vertebrata</taxon>
        <taxon>Euteleostomi</taxon>
        <taxon>Mammalia</taxon>
        <taxon>Eutheria</taxon>
        <taxon>Laurasiatheria</taxon>
        <taxon>Chiroptera</taxon>
        <taxon>Yinpterochiroptera</taxon>
        <taxon>Pteropodoidea</taxon>
        <taxon>Pteropodidae</taxon>
        <taxon>Rousettinae</taxon>
        <taxon>Rousettus</taxon>
    </lineage>
</organism>
<name>A0A7J8C2D4_ROUAE</name>
<evidence type="ECO:0000313" key="3">
    <source>
        <dbReference type="Proteomes" id="UP000593571"/>
    </source>
</evidence>
<dbReference type="PROSITE" id="PS50994">
    <property type="entry name" value="INTEGRASE"/>
    <property type="match status" value="1"/>
</dbReference>
<proteinExistence type="predicted"/>
<keyword evidence="3" id="KW-1185">Reference proteome</keyword>
<dbReference type="EMBL" id="JACASE010000015">
    <property type="protein sequence ID" value="KAF6405031.1"/>
    <property type="molecule type" value="Genomic_DNA"/>
</dbReference>
<comment type="caution">
    <text evidence="2">The sequence shown here is derived from an EMBL/GenBank/DDBJ whole genome shotgun (WGS) entry which is preliminary data.</text>
</comment>
<dbReference type="Gene3D" id="1.10.340.70">
    <property type="match status" value="1"/>
</dbReference>